<feature type="transmembrane region" description="Helical" evidence="1">
    <location>
        <begin position="101"/>
        <end position="120"/>
    </location>
</feature>
<sequence length="408" mass="43461">MERYRALLRFPHVKALLISAFPARVAYGMIALATFFKAENATHSIAVAGLAIGLESFSSAITAGLRGSLMDRFGLKWPLRVFVPSYALMILALNASHDRTVILLISFILGLASPPINLSIRPMWKSVVPAEFLRTAYALDTAVISAATVFGPVIATSLALSKHPGSALTLCAILVFIGGACLAFTKAAQSWTPEVKARGSASLFKNPAIRLLMLEGCFIGFGIGAFDIAVPAFATLEHIPERTAWILAIMGICNIFGGLFGGLVSKKTSPLLVFRRTYFVWFLIELPLAFSYPGWSMALIAGGIGLCGGALQVFYLEVMEAVRPHGSAISSLGWLWTVEGTFMSFGAAVGGWVSNSLSPRVCLSFSTISVACGLLVLTIGRKRLAAANAIPTEAQDLNAMKDNASPSH</sequence>
<feature type="transmembrane region" description="Helical" evidence="1">
    <location>
        <begin position="245"/>
        <end position="264"/>
    </location>
</feature>
<keyword evidence="1" id="KW-0812">Transmembrane</keyword>
<dbReference type="EMBL" id="CAEZZW010000002">
    <property type="protein sequence ID" value="CAB4777425.1"/>
    <property type="molecule type" value="Genomic_DNA"/>
</dbReference>
<dbReference type="Pfam" id="PF07690">
    <property type="entry name" value="MFS_1"/>
    <property type="match status" value="1"/>
</dbReference>
<evidence type="ECO:0000313" key="7">
    <source>
        <dbReference type="EMBL" id="CAB4873421.1"/>
    </source>
</evidence>
<feature type="transmembrane region" description="Helical" evidence="1">
    <location>
        <begin position="357"/>
        <end position="377"/>
    </location>
</feature>
<feature type="transmembrane region" description="Helical" evidence="1">
    <location>
        <begin position="132"/>
        <end position="155"/>
    </location>
</feature>
<dbReference type="PANTHER" id="PTHR23542:SF1">
    <property type="entry name" value="MAJOR FACILITATOR SUPERFAMILY (MFS) PROFILE DOMAIN-CONTAINING PROTEIN"/>
    <property type="match status" value="1"/>
</dbReference>
<evidence type="ECO:0000256" key="1">
    <source>
        <dbReference type="SAM" id="Phobius"/>
    </source>
</evidence>
<dbReference type="EMBL" id="CAFBNH010000002">
    <property type="protein sequence ID" value="CAB4939527.1"/>
    <property type="molecule type" value="Genomic_DNA"/>
</dbReference>
<dbReference type="EMBL" id="CAFBLD010000008">
    <property type="protein sequence ID" value="CAB4873421.1"/>
    <property type="molecule type" value="Genomic_DNA"/>
</dbReference>
<feature type="transmembrane region" description="Helical" evidence="1">
    <location>
        <begin position="209"/>
        <end position="233"/>
    </location>
</feature>
<dbReference type="GO" id="GO:0022857">
    <property type="term" value="F:transmembrane transporter activity"/>
    <property type="evidence" value="ECO:0007669"/>
    <property type="project" value="InterPro"/>
</dbReference>
<dbReference type="EMBL" id="CAFBOC010000004">
    <property type="protein sequence ID" value="CAB4972075.1"/>
    <property type="molecule type" value="Genomic_DNA"/>
</dbReference>
<dbReference type="InterPro" id="IPR036259">
    <property type="entry name" value="MFS_trans_sf"/>
</dbReference>
<evidence type="ECO:0000313" key="9">
    <source>
        <dbReference type="EMBL" id="CAB4972075.1"/>
    </source>
</evidence>
<feature type="transmembrane region" description="Helical" evidence="1">
    <location>
        <begin position="328"/>
        <end position="351"/>
    </location>
</feature>
<dbReference type="PANTHER" id="PTHR23542">
    <property type="match status" value="1"/>
</dbReference>
<proteinExistence type="predicted"/>
<feature type="transmembrane region" description="Helical" evidence="1">
    <location>
        <begin position="12"/>
        <end position="36"/>
    </location>
</feature>
<evidence type="ECO:0000313" key="4">
    <source>
        <dbReference type="EMBL" id="CAB4718906.1"/>
    </source>
</evidence>
<dbReference type="InterPro" id="IPR011701">
    <property type="entry name" value="MFS"/>
</dbReference>
<accession>A0A6J7DRW8</accession>
<dbReference type="EMBL" id="CAFABH010000008">
    <property type="protein sequence ID" value="CAB4826788.1"/>
    <property type="molecule type" value="Genomic_DNA"/>
</dbReference>
<evidence type="ECO:0000313" key="3">
    <source>
        <dbReference type="EMBL" id="CAB4687399.1"/>
    </source>
</evidence>
<name>A0A6J7DRW8_9ZZZZ</name>
<evidence type="ECO:0000313" key="2">
    <source>
        <dbReference type="EMBL" id="CAB4329602.1"/>
    </source>
</evidence>
<feature type="transmembrane region" description="Helical" evidence="1">
    <location>
        <begin position="167"/>
        <end position="188"/>
    </location>
</feature>
<reference evidence="7" key="1">
    <citation type="submission" date="2020-05" db="EMBL/GenBank/DDBJ databases">
        <authorList>
            <person name="Chiriac C."/>
            <person name="Salcher M."/>
            <person name="Ghai R."/>
            <person name="Kavagutti S V."/>
        </authorList>
    </citation>
    <scope>NUCLEOTIDE SEQUENCE</scope>
</reference>
<feature type="transmembrane region" description="Helical" evidence="1">
    <location>
        <begin position="298"/>
        <end position="316"/>
    </location>
</feature>
<keyword evidence="1" id="KW-0472">Membrane</keyword>
<dbReference type="AlphaFoldDB" id="A0A6J7DRW8"/>
<evidence type="ECO:0000313" key="5">
    <source>
        <dbReference type="EMBL" id="CAB4777425.1"/>
    </source>
</evidence>
<protein>
    <submittedName>
        <fullName evidence="7">Unannotated protein</fullName>
    </submittedName>
</protein>
<keyword evidence="1" id="KW-1133">Transmembrane helix</keyword>
<dbReference type="EMBL" id="CAESAE010000001">
    <property type="protein sequence ID" value="CAB4329602.1"/>
    <property type="molecule type" value="Genomic_DNA"/>
</dbReference>
<feature type="transmembrane region" description="Helical" evidence="1">
    <location>
        <begin position="276"/>
        <end position="292"/>
    </location>
</feature>
<dbReference type="EMBL" id="CAEZYM010000002">
    <property type="protein sequence ID" value="CAB4718906.1"/>
    <property type="molecule type" value="Genomic_DNA"/>
</dbReference>
<dbReference type="SUPFAM" id="SSF103473">
    <property type="entry name" value="MFS general substrate transporter"/>
    <property type="match status" value="1"/>
</dbReference>
<dbReference type="EMBL" id="CAEZXO010000002">
    <property type="protein sequence ID" value="CAB4687399.1"/>
    <property type="molecule type" value="Genomic_DNA"/>
</dbReference>
<organism evidence="7">
    <name type="scientific">freshwater metagenome</name>
    <dbReference type="NCBI Taxonomy" id="449393"/>
    <lineage>
        <taxon>unclassified sequences</taxon>
        <taxon>metagenomes</taxon>
        <taxon>ecological metagenomes</taxon>
    </lineage>
</organism>
<evidence type="ECO:0000313" key="6">
    <source>
        <dbReference type="EMBL" id="CAB4826788.1"/>
    </source>
</evidence>
<evidence type="ECO:0000313" key="8">
    <source>
        <dbReference type="EMBL" id="CAB4939527.1"/>
    </source>
</evidence>
<feature type="transmembrane region" description="Helical" evidence="1">
    <location>
        <begin position="77"/>
        <end position="95"/>
    </location>
</feature>
<feature type="transmembrane region" description="Helical" evidence="1">
    <location>
        <begin position="42"/>
        <end position="65"/>
    </location>
</feature>
<gene>
    <name evidence="3" type="ORF">UFOPK2510_00436</name>
    <name evidence="4" type="ORF">UFOPK2718_00321</name>
    <name evidence="5" type="ORF">UFOPK2936_00626</name>
    <name evidence="6" type="ORF">UFOPK3174_00619</name>
    <name evidence="7" type="ORF">UFOPK3328_01204</name>
    <name evidence="8" type="ORF">UFOPK3779_00431</name>
    <name evidence="9" type="ORF">UFOPK3913_00502</name>
    <name evidence="2" type="ORF">UFOPK4107_00044</name>
</gene>
<dbReference type="Gene3D" id="1.20.1250.20">
    <property type="entry name" value="MFS general substrate transporter like domains"/>
    <property type="match status" value="1"/>
</dbReference>